<evidence type="ECO:0000313" key="2">
    <source>
        <dbReference type="EMBL" id="SCB90277.1"/>
    </source>
</evidence>
<feature type="coiled-coil region" evidence="1">
    <location>
        <begin position="86"/>
        <end position="124"/>
    </location>
</feature>
<dbReference type="RefSeq" id="WP_058297858.1">
    <property type="nucleotide sequence ID" value="NZ_FMAU01000001.1"/>
</dbReference>
<evidence type="ECO:0000256" key="1">
    <source>
        <dbReference type="SAM" id="Coils"/>
    </source>
</evidence>
<accession>A0A0V8HMG6</accession>
<keyword evidence="1" id="KW-0175">Coiled coil</keyword>
<evidence type="ECO:0000313" key="3">
    <source>
        <dbReference type="Proteomes" id="UP000181997"/>
    </source>
</evidence>
<dbReference type="Proteomes" id="UP000181997">
    <property type="component" value="Unassembled WGS sequence"/>
</dbReference>
<organism evidence="2 3">
    <name type="scientific">[Bacillus] enclensis</name>
    <dbReference type="NCBI Taxonomy" id="1402860"/>
    <lineage>
        <taxon>Bacteria</taxon>
        <taxon>Bacillati</taxon>
        <taxon>Bacillota</taxon>
        <taxon>Bacilli</taxon>
        <taxon>Bacillales</taxon>
        <taxon>Bacillaceae</taxon>
        <taxon>Rossellomorea</taxon>
    </lineage>
</organism>
<dbReference type="InterPro" id="IPR014243">
    <property type="entry name" value="RsfA-like"/>
</dbReference>
<reference evidence="3" key="1">
    <citation type="submission" date="2016-08" db="EMBL/GenBank/DDBJ databases">
        <authorList>
            <person name="Varghese N."/>
            <person name="Submissions Spin"/>
        </authorList>
    </citation>
    <scope>NUCLEOTIDE SEQUENCE [LARGE SCALE GENOMIC DNA]</scope>
    <source>
        <strain evidence="3">SGD-1123</strain>
    </source>
</reference>
<dbReference type="Gene3D" id="1.10.10.60">
    <property type="entry name" value="Homeodomain-like"/>
    <property type="match status" value="1"/>
</dbReference>
<protein>
    <submittedName>
        <fullName evidence="2">Transcription factor, RsfA family</fullName>
    </submittedName>
</protein>
<dbReference type="EMBL" id="FMAU01000001">
    <property type="protein sequence ID" value="SCB90277.1"/>
    <property type="molecule type" value="Genomic_DNA"/>
</dbReference>
<name>A0A0V8HMG6_9BACI</name>
<proteinExistence type="predicted"/>
<dbReference type="OrthoDB" id="2867420at2"/>
<dbReference type="PANTHER" id="PTHR41302">
    <property type="entry name" value="PRESPORE-SPECIFIC TRANSCRIPTIONAL REGULATOR RSFA-RELATED"/>
    <property type="match status" value="1"/>
</dbReference>
<dbReference type="AlphaFoldDB" id="A0A0V8HMG6"/>
<keyword evidence="3" id="KW-1185">Reference proteome</keyword>
<gene>
    <name evidence="2" type="ORF">GA0061094_1279</name>
</gene>
<sequence length="144" mass="16461">MNSSRRGWTDSEEKLLIETVDSFLGKGLAKKAAFQEVAAKINRTTATCSHHYYSIRKKKAPATDDSPLTLQDCIQCLKNIQQPDSLAGENDRLQKEKKELLHAQKELKVRYESLLKKQKKLQQLLSILKEVEHYNEASSKPVIH</sequence>
<dbReference type="PANTHER" id="PTHR41302:SF2">
    <property type="entry name" value="PRESPORE SPECIFIC TRANSCRIPTIONAL ACTIVATOR RSFA"/>
    <property type="match status" value="1"/>
</dbReference>